<dbReference type="EMBL" id="CP042912">
    <property type="protein sequence ID" value="QEG23126.1"/>
    <property type="molecule type" value="Genomic_DNA"/>
</dbReference>
<dbReference type="InterPro" id="IPR036025">
    <property type="entry name" value="RtcB-like_sf"/>
</dbReference>
<dbReference type="PANTHER" id="PTHR43749">
    <property type="entry name" value="RNA-SPLICING LIGASE RTCB"/>
    <property type="match status" value="1"/>
</dbReference>
<dbReference type="Pfam" id="PF01139">
    <property type="entry name" value="RtcB"/>
    <property type="match status" value="1"/>
</dbReference>
<evidence type="ECO:0000256" key="7">
    <source>
        <dbReference type="ARBA" id="ARBA00023211"/>
    </source>
</evidence>
<name>A0A5B9PEU2_9BACT</name>
<feature type="active site" description="GMP-histidine intermediate" evidence="9">
    <location>
        <position position="385"/>
    </location>
</feature>
<feature type="binding site" evidence="10">
    <location>
        <begin position="385"/>
        <end position="388"/>
    </location>
    <ligand>
        <name>GMP</name>
        <dbReference type="ChEBI" id="CHEBI:58115"/>
    </ligand>
</feature>
<dbReference type="InterPro" id="IPR052915">
    <property type="entry name" value="RtcB-like"/>
</dbReference>
<comment type="cofactor">
    <cofactor evidence="11">
        <name>Mn(2+)</name>
        <dbReference type="ChEBI" id="CHEBI:29035"/>
    </cofactor>
    <text evidence="11">Binds 2 manganese ions per subunit.</text>
</comment>
<feature type="binding site" evidence="11">
    <location>
        <position position="243"/>
    </location>
    <ligand>
        <name>Mn(2+)</name>
        <dbReference type="ChEBI" id="CHEBI:29035"/>
        <label>2</label>
    </ligand>
</feature>
<dbReference type="EC" id="6.5.1.8" evidence="1"/>
<evidence type="ECO:0000256" key="10">
    <source>
        <dbReference type="PIRSR" id="PIRSR601233-2"/>
    </source>
</evidence>
<feature type="binding site" evidence="10">
    <location>
        <begin position="215"/>
        <end position="219"/>
    </location>
    <ligand>
        <name>GMP</name>
        <dbReference type="ChEBI" id="CHEBI:58115"/>
    </ligand>
</feature>
<keyword evidence="6 10" id="KW-0342">GTP-binding</keyword>
<comment type="catalytic activity">
    <reaction evidence="8">
        <text>a 3'-end 3'-phospho-ribonucleotide-RNA + a 5'-end dephospho-ribonucleoside-RNA + GTP = a ribonucleotidyl-ribonucleotide-RNA + GMP + diphosphate</text>
        <dbReference type="Rhea" id="RHEA:68076"/>
        <dbReference type="Rhea" id="RHEA-COMP:10463"/>
        <dbReference type="Rhea" id="RHEA-COMP:13936"/>
        <dbReference type="Rhea" id="RHEA-COMP:17355"/>
        <dbReference type="ChEBI" id="CHEBI:33019"/>
        <dbReference type="ChEBI" id="CHEBI:37565"/>
        <dbReference type="ChEBI" id="CHEBI:58115"/>
        <dbReference type="ChEBI" id="CHEBI:83062"/>
        <dbReference type="ChEBI" id="CHEBI:138284"/>
        <dbReference type="ChEBI" id="CHEBI:173118"/>
        <dbReference type="EC" id="6.5.1.8"/>
    </reaction>
</comment>
<keyword evidence="13" id="KW-1185">Reference proteome</keyword>
<dbReference type="Proteomes" id="UP000322214">
    <property type="component" value="Chromosome"/>
</dbReference>
<dbReference type="GO" id="GO:0005525">
    <property type="term" value="F:GTP binding"/>
    <property type="evidence" value="ECO:0007669"/>
    <property type="project" value="UniProtKB-KW"/>
</dbReference>
<evidence type="ECO:0000256" key="1">
    <source>
        <dbReference type="ARBA" id="ARBA00012726"/>
    </source>
</evidence>
<dbReference type="Gene3D" id="3.90.1860.10">
    <property type="entry name" value="tRNA-splicing ligase RtcB"/>
    <property type="match status" value="1"/>
</dbReference>
<dbReference type="PANTHER" id="PTHR43749:SF2">
    <property type="entry name" value="RNA-SPLICING LIGASE RTCB"/>
    <property type="match status" value="1"/>
</dbReference>
<dbReference type="AlphaFoldDB" id="A0A5B9PEU2"/>
<dbReference type="RefSeq" id="WP_075085954.1">
    <property type="nucleotide sequence ID" value="NZ_CP042912.1"/>
</dbReference>
<dbReference type="GO" id="GO:0006396">
    <property type="term" value="P:RNA processing"/>
    <property type="evidence" value="ECO:0007669"/>
    <property type="project" value="InterPro"/>
</dbReference>
<evidence type="ECO:0000313" key="13">
    <source>
        <dbReference type="Proteomes" id="UP000322214"/>
    </source>
</evidence>
<keyword evidence="2 12" id="KW-0436">Ligase</keyword>
<evidence type="ECO:0000256" key="11">
    <source>
        <dbReference type="PIRSR" id="PIRSR601233-3"/>
    </source>
</evidence>
<accession>A0A5B9PEU2</accession>
<evidence type="ECO:0000256" key="3">
    <source>
        <dbReference type="ARBA" id="ARBA00022723"/>
    </source>
</evidence>
<reference evidence="12 13" key="1">
    <citation type="submission" date="2019-08" db="EMBL/GenBank/DDBJ databases">
        <title>Deep-cultivation of Planctomycetes and their phenomic and genomic characterization uncovers novel biology.</title>
        <authorList>
            <person name="Wiegand S."/>
            <person name="Jogler M."/>
            <person name="Boedeker C."/>
            <person name="Pinto D."/>
            <person name="Vollmers J."/>
            <person name="Rivas-Marin E."/>
            <person name="Kohn T."/>
            <person name="Peeters S.H."/>
            <person name="Heuer A."/>
            <person name="Rast P."/>
            <person name="Oberbeckmann S."/>
            <person name="Bunk B."/>
            <person name="Jeske O."/>
            <person name="Meyerdierks A."/>
            <person name="Storesund J.E."/>
            <person name="Kallscheuer N."/>
            <person name="Luecker S."/>
            <person name="Lage O.M."/>
            <person name="Pohl T."/>
            <person name="Merkel B.J."/>
            <person name="Hornburger P."/>
            <person name="Mueller R.-W."/>
            <person name="Bruemmer F."/>
            <person name="Labrenz M."/>
            <person name="Spormann A.M."/>
            <person name="Op den Camp H."/>
            <person name="Overmann J."/>
            <person name="Amann R."/>
            <person name="Jetten M.S.M."/>
            <person name="Mascher T."/>
            <person name="Medema M.H."/>
            <person name="Devos D.P."/>
            <person name="Kaster A.-K."/>
            <person name="Ovreas L."/>
            <person name="Rohde M."/>
            <person name="Galperin M.Y."/>
            <person name="Jogler C."/>
        </authorList>
    </citation>
    <scope>NUCLEOTIDE SEQUENCE [LARGE SCALE GENOMIC DNA]</scope>
    <source>
        <strain evidence="12 13">FC18</strain>
    </source>
</reference>
<dbReference type="GO" id="GO:0006281">
    <property type="term" value="P:DNA repair"/>
    <property type="evidence" value="ECO:0007669"/>
    <property type="project" value="TreeGrafter"/>
</dbReference>
<feature type="binding site" evidence="10">
    <location>
        <begin position="329"/>
        <end position="330"/>
    </location>
    <ligand>
        <name>GMP</name>
        <dbReference type="ChEBI" id="CHEBI:58115"/>
    </ligand>
</feature>
<dbReference type="STRING" id="980251.GCA_001642875_03938"/>
<dbReference type="OrthoDB" id="9802323at2"/>
<dbReference type="GO" id="GO:0030145">
    <property type="term" value="F:manganese ion binding"/>
    <property type="evidence" value="ECO:0007669"/>
    <property type="project" value="TreeGrafter"/>
</dbReference>
<gene>
    <name evidence="12" type="primary">rtcB_2</name>
    <name evidence="12" type="ORF">MFFC18_30210</name>
</gene>
<feature type="binding site" evidence="11">
    <location>
        <position position="216"/>
    </location>
    <ligand>
        <name>Mn(2+)</name>
        <dbReference type="ChEBI" id="CHEBI:29035"/>
        <label>1</label>
    </ligand>
</feature>
<evidence type="ECO:0000256" key="8">
    <source>
        <dbReference type="ARBA" id="ARBA00047746"/>
    </source>
</evidence>
<feature type="binding site" evidence="11">
    <location>
        <position position="329"/>
    </location>
    <ligand>
        <name>Mn(2+)</name>
        <dbReference type="ChEBI" id="CHEBI:29035"/>
        <label>2</label>
    </ligand>
</feature>
<dbReference type="GO" id="GO:0003909">
    <property type="term" value="F:DNA ligase activity"/>
    <property type="evidence" value="ECO:0007669"/>
    <property type="project" value="TreeGrafter"/>
</dbReference>
<dbReference type="GO" id="GO:0170057">
    <property type="term" value="F:RNA ligase (GTP) activity"/>
    <property type="evidence" value="ECO:0007669"/>
    <property type="project" value="UniProtKB-EC"/>
</dbReference>
<keyword evidence="5" id="KW-0692">RNA repair</keyword>
<keyword evidence="7 11" id="KW-0464">Manganese</keyword>
<evidence type="ECO:0000313" key="12">
    <source>
        <dbReference type="EMBL" id="QEG23126.1"/>
    </source>
</evidence>
<sequence length="464" mass="50423">MNKKQLVNLGVPKDCVPEAIAAIQTLPRTREGAKKLIPKVVAAPEVYVADPDLGLFAKALIEFHENDVPLSSIAYSKWGEDFDEFSIQQIENACKLPVARGAALMPDAHSGYGLPIGGVLACENAVIPYGVGVDIACRMKLTITDLDVQTLEQNDPAKCRELDRSLEKGTLFGAGRKWKRPHDHEVLDEDWTITAITRQVRDKAVGQLGTSGSGNHFVEWGVVTLAEGDFGLEAGTYVGLLSHSGSRGPGAMTCKRYTDIARQGAPSRIKDDPQLRHLCWLDMDSEAGQEYWAAMNLMGRFASANHEVIHRYVTKLAGAKSLATIENHHNFAWLEKHDGQDVYVHRKGATPAGEGDLGVIPGNMADAAFIVRGKGNAKSLNSASHGAGRAMSRTAAKKKFSWGSWRDHLKHKNVRLLAGGLDEVPGAYKNIHDVMAAQQDLVDVVGQFMPKIVMMCGDGSRAED</sequence>
<keyword evidence="3 11" id="KW-0479">Metal-binding</keyword>
<dbReference type="InterPro" id="IPR001233">
    <property type="entry name" value="RtcB"/>
</dbReference>
<feature type="binding site" evidence="10">
    <location>
        <begin position="361"/>
        <end position="364"/>
    </location>
    <ligand>
        <name>GMP</name>
        <dbReference type="ChEBI" id="CHEBI:58115"/>
    </ligand>
</feature>
<organism evidence="12 13">
    <name type="scientific">Mariniblastus fucicola</name>
    <dbReference type="NCBI Taxonomy" id="980251"/>
    <lineage>
        <taxon>Bacteria</taxon>
        <taxon>Pseudomonadati</taxon>
        <taxon>Planctomycetota</taxon>
        <taxon>Planctomycetia</taxon>
        <taxon>Pirellulales</taxon>
        <taxon>Pirellulaceae</taxon>
        <taxon>Mariniblastus</taxon>
    </lineage>
</organism>
<dbReference type="KEGG" id="mff:MFFC18_30210"/>
<evidence type="ECO:0000256" key="5">
    <source>
        <dbReference type="ARBA" id="ARBA00022800"/>
    </source>
</evidence>
<dbReference type="GO" id="GO:0042245">
    <property type="term" value="P:RNA repair"/>
    <property type="evidence" value="ECO:0007669"/>
    <property type="project" value="UniProtKB-KW"/>
</dbReference>
<proteinExistence type="predicted"/>
<feature type="binding site" evidence="11">
    <location>
        <position position="134"/>
    </location>
    <ligand>
        <name>Mn(2+)</name>
        <dbReference type="ChEBI" id="CHEBI:29035"/>
        <label>1</label>
    </ligand>
</feature>
<evidence type="ECO:0000256" key="6">
    <source>
        <dbReference type="ARBA" id="ARBA00023134"/>
    </source>
</evidence>
<dbReference type="SUPFAM" id="SSF103365">
    <property type="entry name" value="Hypothetical protein PH1602"/>
    <property type="match status" value="1"/>
</dbReference>
<evidence type="ECO:0000256" key="4">
    <source>
        <dbReference type="ARBA" id="ARBA00022741"/>
    </source>
</evidence>
<evidence type="ECO:0000256" key="9">
    <source>
        <dbReference type="PIRSR" id="PIRSR601233-1"/>
    </source>
</evidence>
<evidence type="ECO:0000256" key="2">
    <source>
        <dbReference type="ARBA" id="ARBA00022598"/>
    </source>
</evidence>
<keyword evidence="4 10" id="KW-0547">Nucleotide-binding</keyword>
<protein>
    <recommendedName>
        <fullName evidence="1">3'-phosphate/5'-hydroxy nucleic acid ligase</fullName>
        <ecNumber evidence="1">6.5.1.8</ecNumber>
    </recommendedName>
</protein>